<feature type="binding site" evidence="12">
    <location>
        <position position="695"/>
    </location>
    <ligand>
        <name>[4Fe-4S] cluster</name>
        <dbReference type="ChEBI" id="CHEBI:49883"/>
        <label>1</label>
    </ligand>
</feature>
<feature type="domain" description="4Fe-4S ferredoxin-type" evidence="13">
    <location>
        <begin position="680"/>
        <end position="709"/>
    </location>
</feature>
<evidence type="ECO:0000256" key="7">
    <source>
        <dbReference type="ARBA" id="ARBA00023004"/>
    </source>
</evidence>
<evidence type="ECO:0000256" key="10">
    <source>
        <dbReference type="PIRSR" id="PIRSR000159-1"/>
    </source>
</evidence>
<dbReference type="PANTHER" id="PTHR32154:SF0">
    <property type="entry name" value="PYRUVATE-FLAVODOXIN OXIDOREDUCTASE-RELATED"/>
    <property type="match status" value="1"/>
</dbReference>
<dbReference type="InterPro" id="IPR033412">
    <property type="entry name" value="PFOR_II"/>
</dbReference>
<dbReference type="EC" id="1.2.7.1" evidence="9"/>
<organism evidence="14 15">
    <name type="scientific">Peptostreptococcus russellii</name>
    <dbReference type="NCBI Taxonomy" id="215200"/>
    <lineage>
        <taxon>Bacteria</taxon>
        <taxon>Bacillati</taxon>
        <taxon>Bacillota</taxon>
        <taxon>Clostridia</taxon>
        <taxon>Peptostreptococcales</taxon>
        <taxon>Peptostreptococcaceae</taxon>
        <taxon>Peptostreptococcus</taxon>
    </lineage>
</organism>
<feature type="binding site" evidence="10">
    <location>
        <position position="31"/>
    </location>
    <ligand>
        <name>pyruvate</name>
        <dbReference type="ChEBI" id="CHEBI:15361"/>
    </ligand>
</feature>
<feature type="binding site" evidence="10">
    <location>
        <begin position="999"/>
        <end position="1004"/>
    </location>
    <ligand>
        <name>thiamine diphosphate</name>
        <dbReference type="ChEBI" id="CHEBI:58937"/>
    </ligand>
</feature>
<feature type="site" description="Important for catalytic activity" evidence="11">
    <location>
        <position position="64"/>
    </location>
</feature>
<dbReference type="Pfam" id="PF17147">
    <property type="entry name" value="PFOR_II"/>
    <property type="match status" value="1"/>
</dbReference>
<feature type="binding site" evidence="12">
    <location>
        <position position="745"/>
    </location>
    <ligand>
        <name>[4Fe-4S] cluster</name>
        <dbReference type="ChEBI" id="CHEBI:49883"/>
        <label>2</label>
    </ligand>
</feature>
<protein>
    <recommendedName>
        <fullName evidence="9">Pyruvate:ferredoxin oxidoreductase</fullName>
        <ecNumber evidence="9">1.2.7.1</ecNumber>
    </recommendedName>
    <alternativeName>
        <fullName evidence="9">Pyruvate synthase</fullName>
    </alternativeName>
</protein>
<dbReference type="PANTHER" id="PTHR32154">
    <property type="entry name" value="PYRUVATE-FLAVODOXIN OXIDOREDUCTASE-RELATED"/>
    <property type="match status" value="1"/>
</dbReference>
<dbReference type="Pfam" id="PF02775">
    <property type="entry name" value="TPP_enzyme_C"/>
    <property type="match status" value="1"/>
</dbReference>
<reference evidence="14" key="1">
    <citation type="thesis" date="2015" institute="Rutgers" country="The State University of New Jersey, 14 College Farm Rd., New Brunswick, NJ, USA">
        <title>Ammonia toxicity in bacteria and its implications for treatment of and resource recovery from highly nitrogenous organic wastes.</title>
        <authorList>
            <person name="Luther A.K."/>
        </authorList>
    </citation>
    <scope>NUCLEOTIDE SEQUENCE</scope>
    <source>
        <strain evidence="14">RT-10B</strain>
    </source>
</reference>
<evidence type="ECO:0000256" key="11">
    <source>
        <dbReference type="PIRSR" id="PIRSR000159-2"/>
    </source>
</evidence>
<dbReference type="SMART" id="SM00890">
    <property type="entry name" value="EKR"/>
    <property type="match status" value="1"/>
</dbReference>
<feature type="site" description="Important for catalytic activity" evidence="11">
    <location>
        <position position="114"/>
    </location>
</feature>
<evidence type="ECO:0000256" key="2">
    <source>
        <dbReference type="ARBA" id="ARBA00022448"/>
    </source>
</evidence>
<evidence type="ECO:0000313" key="15">
    <source>
        <dbReference type="Proteomes" id="UP000241434"/>
    </source>
</evidence>
<dbReference type="FunFam" id="3.40.50.970:FF:000041">
    <property type="entry name" value="Pyruvate:ferredoxin (Flavodoxin) oxidoreductase"/>
    <property type="match status" value="1"/>
</dbReference>
<comment type="similarity">
    <text evidence="1 9">Belongs to the pyruvate:ferredoxin/flavodoxin oxidoreductase family.</text>
</comment>
<keyword evidence="15" id="KW-1185">Reference proteome</keyword>
<dbReference type="EMBL" id="JYGE01000003">
    <property type="protein sequence ID" value="PSJ31651.1"/>
    <property type="molecule type" value="Genomic_DNA"/>
</dbReference>
<proteinExistence type="inferred from homology"/>
<feature type="site" description="Important for catalytic activity" evidence="11">
    <location>
        <position position="31"/>
    </location>
</feature>
<feature type="binding site" evidence="12">
    <location>
        <position position="1079"/>
    </location>
    <ligand>
        <name>[4Fe-4S] cluster</name>
        <dbReference type="ChEBI" id="CHEBI:49883"/>
        <label>3</label>
    </ligand>
</feature>
<dbReference type="PROSITE" id="PS51379">
    <property type="entry name" value="4FE4S_FER_2"/>
    <property type="match status" value="2"/>
</dbReference>
<keyword evidence="2 9" id="KW-0813">Transport</keyword>
<dbReference type="FunFam" id="3.40.50.920:FF:000007">
    <property type="entry name" value="Pyruvate:ferredoxin (Flavodoxin) oxidoreductase"/>
    <property type="match status" value="1"/>
</dbReference>
<dbReference type="Gene3D" id="4.10.780.10">
    <property type="entry name" value="Pyruvate-flavodoxin oxidoreductase, EKR domain"/>
    <property type="match status" value="1"/>
</dbReference>
<feature type="domain" description="4Fe-4S ferredoxin-type" evidence="13">
    <location>
        <begin position="736"/>
        <end position="767"/>
    </location>
</feature>
<evidence type="ECO:0000256" key="1">
    <source>
        <dbReference type="ARBA" id="ARBA00009032"/>
    </source>
</evidence>
<dbReference type="Gene3D" id="3.40.920.10">
    <property type="entry name" value="Pyruvate-ferredoxin oxidoreductase, PFOR, domain III"/>
    <property type="match status" value="1"/>
</dbReference>
<dbReference type="Pfam" id="PF01855">
    <property type="entry name" value="POR_N"/>
    <property type="match status" value="1"/>
</dbReference>
<dbReference type="InterPro" id="IPR037112">
    <property type="entry name" value="Pyrv-flavodox_OxR_EKR_sf"/>
</dbReference>
<keyword evidence="5 9" id="KW-0249">Electron transport</keyword>
<dbReference type="GO" id="GO:0019164">
    <property type="term" value="F:pyruvate synthase activity"/>
    <property type="evidence" value="ECO:0007669"/>
    <property type="project" value="UniProtKB-EC"/>
</dbReference>
<dbReference type="GO" id="GO:0051539">
    <property type="term" value="F:4 iron, 4 sulfur cluster binding"/>
    <property type="evidence" value="ECO:0007669"/>
    <property type="project" value="UniProtKB-KW"/>
</dbReference>
<dbReference type="CDD" id="cd03377">
    <property type="entry name" value="TPP_PFOR_PNO"/>
    <property type="match status" value="1"/>
</dbReference>
<dbReference type="SUPFAM" id="SSF53323">
    <property type="entry name" value="Pyruvate-ferredoxin oxidoreductase, PFOR, domain III"/>
    <property type="match status" value="1"/>
</dbReference>
<evidence type="ECO:0000256" key="6">
    <source>
        <dbReference type="ARBA" id="ARBA00023002"/>
    </source>
</evidence>
<feature type="binding site" evidence="12">
    <location>
        <position position="755"/>
    </location>
    <ligand>
        <name>[4Fe-4S] cluster</name>
        <dbReference type="ChEBI" id="CHEBI:49883"/>
        <label>1</label>
    </ligand>
</feature>
<dbReference type="PIRSF" id="PIRSF000159">
    <property type="entry name" value="NifJ"/>
    <property type="match status" value="1"/>
</dbReference>
<dbReference type="CDD" id="cd07034">
    <property type="entry name" value="TPP_PYR_PFOR_IOR-alpha_like"/>
    <property type="match status" value="1"/>
</dbReference>
<feature type="binding site" evidence="10">
    <location>
        <position position="820"/>
    </location>
    <ligand>
        <name>thiamine diphosphate</name>
        <dbReference type="ChEBI" id="CHEBI:58937"/>
    </ligand>
</feature>
<dbReference type="Gene3D" id="3.40.50.970">
    <property type="match status" value="2"/>
</dbReference>
<feature type="binding site" evidence="10">
    <location>
        <position position="843"/>
    </location>
    <ligand>
        <name>thiamine diphosphate</name>
        <dbReference type="ChEBI" id="CHEBI:58937"/>
    </ligand>
</feature>
<keyword evidence="6 9" id="KW-0560">Oxidoreductase</keyword>
<dbReference type="InterPro" id="IPR050722">
    <property type="entry name" value="Pyruvate:ferred/Flavod_OxRd"/>
</dbReference>
<dbReference type="AlphaFoldDB" id="A0A2P7Q107"/>
<dbReference type="FunFam" id="3.40.50.970:FF:000012">
    <property type="entry name" value="Pyruvate:ferredoxin (Flavodoxin) oxidoreductase"/>
    <property type="match status" value="1"/>
</dbReference>
<dbReference type="Gene3D" id="3.30.70.20">
    <property type="match status" value="1"/>
</dbReference>
<comment type="catalytic activity">
    <reaction evidence="9">
        <text>2 oxidized [2Fe-2S]-[ferredoxin] + pyruvate + CoA = 2 reduced [2Fe-2S]-[ferredoxin] + acetyl-CoA + CO2 + H(+)</text>
        <dbReference type="Rhea" id="RHEA:12765"/>
        <dbReference type="Rhea" id="RHEA-COMP:10000"/>
        <dbReference type="Rhea" id="RHEA-COMP:10001"/>
        <dbReference type="ChEBI" id="CHEBI:15361"/>
        <dbReference type="ChEBI" id="CHEBI:15378"/>
        <dbReference type="ChEBI" id="CHEBI:16526"/>
        <dbReference type="ChEBI" id="CHEBI:33737"/>
        <dbReference type="ChEBI" id="CHEBI:33738"/>
        <dbReference type="ChEBI" id="CHEBI:57287"/>
        <dbReference type="ChEBI" id="CHEBI:57288"/>
        <dbReference type="EC" id="1.2.7.1"/>
    </reaction>
</comment>
<evidence type="ECO:0000259" key="13">
    <source>
        <dbReference type="PROSITE" id="PS51379"/>
    </source>
</evidence>
<dbReference type="InterPro" id="IPR002869">
    <property type="entry name" value="Pyrv_flavodox_OxRed_cen"/>
</dbReference>
<accession>A0A2P7Q107</accession>
<evidence type="ECO:0000256" key="12">
    <source>
        <dbReference type="PIRSR" id="PIRSR000159-50"/>
    </source>
</evidence>
<keyword evidence="4 12" id="KW-0479">Metal-binding</keyword>
<dbReference type="SUPFAM" id="SSF52922">
    <property type="entry name" value="TK C-terminal domain-like"/>
    <property type="match status" value="1"/>
</dbReference>
<dbReference type="InterPro" id="IPR002880">
    <property type="entry name" value="Pyrv_Fd/Flavodoxin_OxRdtase_N"/>
</dbReference>
<feature type="binding site" evidence="12">
    <location>
        <position position="815"/>
    </location>
    <ligand>
        <name>[4Fe-4S] cluster</name>
        <dbReference type="ChEBI" id="CHEBI:49883"/>
        <label>3</label>
    </ligand>
</feature>
<feature type="binding site" evidence="10">
    <location>
        <position position="114"/>
    </location>
    <ligand>
        <name>pyruvate</name>
        <dbReference type="ChEBI" id="CHEBI:15361"/>
    </ligand>
</feature>
<dbReference type="InterPro" id="IPR017900">
    <property type="entry name" value="4Fe4S_Fe_S_CS"/>
</dbReference>
<dbReference type="InterPro" id="IPR019752">
    <property type="entry name" value="Pyrv/ketoisovalerate_OxRed_cat"/>
</dbReference>
<evidence type="ECO:0000256" key="8">
    <source>
        <dbReference type="ARBA" id="ARBA00023014"/>
    </source>
</evidence>
<dbReference type="FunFam" id="3.30.70.20:FF:000022">
    <property type="entry name" value="Pyruvate:ferredoxin (Flavodoxin) oxidoreductase"/>
    <property type="match status" value="1"/>
</dbReference>
<dbReference type="PROSITE" id="PS00198">
    <property type="entry name" value="4FE4S_FER_1"/>
    <property type="match status" value="1"/>
</dbReference>
<feature type="binding site" evidence="12">
    <location>
        <position position="751"/>
    </location>
    <ligand>
        <name>[4Fe-4S] cluster</name>
        <dbReference type="ChEBI" id="CHEBI:49883"/>
        <label>2</label>
    </ligand>
</feature>
<evidence type="ECO:0000256" key="4">
    <source>
        <dbReference type="ARBA" id="ARBA00022723"/>
    </source>
</evidence>
<dbReference type="InterPro" id="IPR011766">
    <property type="entry name" value="TPP_enzyme_TPP-bd"/>
</dbReference>
<dbReference type="Pfam" id="PF12838">
    <property type="entry name" value="Fer4_7"/>
    <property type="match status" value="1"/>
</dbReference>
<dbReference type="Pfam" id="PF10371">
    <property type="entry name" value="EKR"/>
    <property type="match status" value="1"/>
</dbReference>
<dbReference type="InterPro" id="IPR029061">
    <property type="entry name" value="THDP-binding"/>
</dbReference>
<feature type="binding site" evidence="12">
    <location>
        <position position="689"/>
    </location>
    <ligand>
        <name>[4Fe-4S] cluster</name>
        <dbReference type="ChEBI" id="CHEBI:49883"/>
        <label>1</label>
    </ligand>
</feature>
<evidence type="ECO:0000313" key="14">
    <source>
        <dbReference type="EMBL" id="PSJ31651.1"/>
    </source>
</evidence>
<keyword evidence="7 12" id="KW-0408">Iron</keyword>
<evidence type="ECO:0000256" key="3">
    <source>
        <dbReference type="ARBA" id="ARBA00022485"/>
    </source>
</evidence>
<feature type="binding site" evidence="12">
    <location>
        <position position="748"/>
    </location>
    <ligand>
        <name>[4Fe-4S] cluster</name>
        <dbReference type="ChEBI" id="CHEBI:49883"/>
        <label>2</label>
    </ligand>
</feature>
<dbReference type="GO" id="GO:0005506">
    <property type="term" value="F:iron ion binding"/>
    <property type="evidence" value="ECO:0007669"/>
    <property type="project" value="InterPro"/>
</dbReference>
<comment type="caution">
    <text evidence="14">The sequence shown here is derived from an EMBL/GenBank/DDBJ whole genome shotgun (WGS) entry which is preliminary data.</text>
</comment>
<gene>
    <name evidence="14" type="ORF">UF10_03190</name>
</gene>
<evidence type="ECO:0000256" key="9">
    <source>
        <dbReference type="PIRNR" id="PIRNR000159"/>
    </source>
</evidence>
<keyword evidence="3 12" id="KW-0004">4Fe-4S</keyword>
<feature type="binding site" evidence="12">
    <location>
        <position position="692"/>
    </location>
    <ligand>
        <name>[4Fe-4S] cluster</name>
        <dbReference type="ChEBI" id="CHEBI:49883"/>
        <label>1</label>
    </ligand>
</feature>
<dbReference type="Pfam" id="PF01558">
    <property type="entry name" value="POR"/>
    <property type="match status" value="1"/>
</dbReference>
<dbReference type="SUPFAM" id="SSF52518">
    <property type="entry name" value="Thiamin diphosphate-binding fold (THDP-binding)"/>
    <property type="match status" value="2"/>
</dbReference>
<dbReference type="NCBIfam" id="TIGR02176">
    <property type="entry name" value="pyruv_ox_red"/>
    <property type="match status" value="1"/>
</dbReference>
<feature type="site" description="Important for catalytic activity" evidence="11">
    <location>
        <position position="1004"/>
    </location>
</feature>
<dbReference type="RefSeq" id="WP_106776388.1">
    <property type="nucleotide sequence ID" value="NZ_JYGE01000003.1"/>
</dbReference>
<feature type="binding site" evidence="10">
    <location>
        <begin position="970"/>
        <end position="973"/>
    </location>
    <ligand>
        <name>thiamine diphosphate</name>
        <dbReference type="ChEBI" id="CHEBI:58937"/>
    </ligand>
</feature>
<dbReference type="InterPro" id="IPR009014">
    <property type="entry name" value="Transketo_C/PFOR_II"/>
</dbReference>
<dbReference type="Proteomes" id="UP000241434">
    <property type="component" value="Unassembled WGS sequence"/>
</dbReference>
<feature type="binding site" evidence="12">
    <location>
        <position position="818"/>
    </location>
    <ligand>
        <name>[4Fe-4S] cluster</name>
        <dbReference type="ChEBI" id="CHEBI:49883"/>
        <label>3</label>
    </ligand>
</feature>
<dbReference type="GO" id="GO:0030976">
    <property type="term" value="F:thiamine pyrophosphate binding"/>
    <property type="evidence" value="ECO:0007669"/>
    <property type="project" value="InterPro"/>
</dbReference>
<evidence type="ECO:0000256" key="5">
    <source>
        <dbReference type="ARBA" id="ARBA00022982"/>
    </source>
</evidence>
<sequence length="1178" mass="129263">MAKFMKTVDGNTAAAHVSYAFTDVAAIYPITPSSTMAEVVDEWASQGRKNIFGQVVKVVEMQSEGGAAGAFHGSLSAGALTSTYTASQGMLLMLPNMYKCAGELLPGVFHVTARALASQALSIFGDHQDVMAARMSGCCLLASGSVQEVADIAPVAHYASIEGKLPFIHFFDGFRTSHEIQKVELFENDDYAKLLNFDAVKEFRDSALSPNKPITKGTAQNPDIYFQTREASNKYYDNIVGVVEKYMNKMSEMTGRKHGLFDYYGAEDAKYVMVAMGSVTEAAEELIDVLNARGGKYGIVKVHLYRPFSKKHFLDAMPSTVERVVVLDRTKEPGANGEPLYLDVRDIFYGEENAPMVIGGRYGLGSKDTIPTDLNAAFENLTSDAPKDRFTLSITDDVTDHSIAAKEEIKIAHPGTVRCKFWGLGSDGTVGANKQAIKIIGDNTDKYVQAYFDYDSKKSGGVTMSHLRFGDEPIKSTYLLDEADYIACHKQSYVYQYDTIKGLRKGGIFVLNTVWTPEELDSHLPADLKRYIARNDIKFYTLDAVHIGKEIGLGNRINMICQAAFFKLANIIPEEDAVKYLKDSIKKTYGKKGDKIVNMNYEAVDQGMGALVKIDVPAAWADAVDEEKTEAVEPAFIKDILRPMTAVEGNSLPVSAFNGREDGRFPAGTAAYEKRCIAVDVPEWQLDNCIQCNQCSLVCPHAAIRPFLLTEEEAANAPEGFKTKKAVGKGLEGLQYRIQVSAMDCTGCGNCADICPAKTKALVMKPMEEQKEVQEENWYFATDFSKVSAKPDAMPNTTVKGSQFRQPLLEFSGACAGCGETAYMKLATQLFGPRMMVANATGCSSIWGASAPSTPYTINHEGKGPAWANSLFEDNAEYGYGMYLAVSQLRDKVKNLAEELVGLVSDEAEKTVINEYLANMFNGDTTIATSESFTSLVEKYAAEGKYSDVVAELVELKDYFVKRSQWILGGDGWSYDIGYGGLDHVLASGEDVNVLVFDTEVYSNTGGQSSKATPAAAMAKFAAAGKRSKKKDLGMMAATYGNVYVAQVSIGADKNHFLKVLLEAERYDGPSLIIAYAPCINHGIKKGMGKSVENEADAVKAGYWHLYRYNPQLKAEGKNPFSLDSKEPTESFREFILGQNRYASIAKMFPEQSEELFTMAEENAKERYEGYKKMAESK</sequence>
<dbReference type="InterPro" id="IPR011895">
    <property type="entry name" value="Pyrv_flavodox_OxRed"/>
</dbReference>
<feature type="binding site" evidence="12">
    <location>
        <position position="699"/>
    </location>
    <ligand>
        <name>[4Fe-4S] cluster</name>
        <dbReference type="ChEBI" id="CHEBI:49883"/>
        <label>2</label>
    </ligand>
</feature>
<dbReference type="InterPro" id="IPR019456">
    <property type="entry name" value="Pyrv-flavodox_OxRtase_EKR"/>
</dbReference>
<comment type="cofactor">
    <cofactor evidence="12">
        <name>[4Fe-4S] cluster</name>
        <dbReference type="ChEBI" id="CHEBI:49883"/>
    </cofactor>
    <text evidence="12">Binds 3 [4Fe-4S] clusters per subunit.</text>
</comment>
<feature type="binding site" evidence="12">
    <location>
        <position position="843"/>
    </location>
    <ligand>
        <name>[4Fe-4S] cluster</name>
        <dbReference type="ChEBI" id="CHEBI:49883"/>
        <label>3</label>
    </ligand>
</feature>
<dbReference type="InterPro" id="IPR017896">
    <property type="entry name" value="4Fe4S_Fe-S-bd"/>
</dbReference>
<dbReference type="OrthoDB" id="9794954at2"/>
<dbReference type="Gene3D" id="3.40.50.920">
    <property type="match status" value="1"/>
</dbReference>
<dbReference type="FunFam" id="3.40.920.10:FF:000001">
    <property type="entry name" value="Pyruvate:ferredoxin (Flavodoxin) oxidoreductase"/>
    <property type="match status" value="1"/>
</dbReference>
<dbReference type="GO" id="GO:0006979">
    <property type="term" value="P:response to oxidative stress"/>
    <property type="evidence" value="ECO:0007669"/>
    <property type="project" value="TreeGrafter"/>
</dbReference>
<dbReference type="GO" id="GO:0022900">
    <property type="term" value="P:electron transport chain"/>
    <property type="evidence" value="ECO:0007669"/>
    <property type="project" value="InterPro"/>
</dbReference>
<keyword evidence="14" id="KW-0670">Pyruvate</keyword>
<keyword evidence="8 12" id="KW-0411">Iron-sulfur</keyword>
<dbReference type="SUPFAM" id="SSF54862">
    <property type="entry name" value="4Fe-4S ferredoxins"/>
    <property type="match status" value="1"/>
</dbReference>
<name>A0A2P7Q107_9FIRM</name>
<feature type="binding site" evidence="10">
    <location>
        <position position="64"/>
    </location>
    <ligand>
        <name>thiamine diphosphate</name>
        <dbReference type="ChEBI" id="CHEBI:58937"/>
    </ligand>
</feature>